<name>A0AA89B2Q0_9ASTE</name>
<sequence>MALTENNHRKVVFLVMTAFRLHIVLDNAVAENLGELTGLPATGNIVNKCVSRATPTVAGDLLLVGIHGPLGPRPLSIITASGTFYIGLVHFSYGSSDTRTIFFATAFYVGVSSLVSNTTSSHMLHFPRQLGKARCSNRCNSVANITVANWGYAGAAIWGSSPAIDIAGGLVYSATGQLYPAPPEVLQYQAKQNNQTKTSGPDQCIGSDINFDSMLVFDTVSGNIRWSRQLGGYDAFNFAYPDCPPGPNLDEDVGEATMLLTISSNGKMRDIVVAVQKSGFSWDLDRENGAIVWFK</sequence>
<protein>
    <submittedName>
        <fullName evidence="1">Uncharacterized protein</fullName>
    </submittedName>
</protein>
<reference evidence="1" key="1">
    <citation type="submission" date="2022-12" db="EMBL/GenBank/DDBJ databases">
        <title>Draft genome assemblies for two species of Escallonia (Escalloniales).</title>
        <authorList>
            <person name="Chanderbali A."/>
            <person name="Dervinis C."/>
            <person name="Anghel I."/>
            <person name="Soltis D."/>
            <person name="Soltis P."/>
            <person name="Zapata F."/>
        </authorList>
    </citation>
    <scope>NUCLEOTIDE SEQUENCE</scope>
    <source>
        <strain evidence="1">UCBG64.0493</strain>
        <tissue evidence="1">Leaf</tissue>
    </source>
</reference>
<keyword evidence="2" id="KW-1185">Reference proteome</keyword>
<dbReference type="Gene3D" id="2.140.10.10">
    <property type="entry name" value="Quinoprotein alcohol dehydrogenase-like superfamily"/>
    <property type="match status" value="1"/>
</dbReference>
<dbReference type="InterPro" id="IPR011047">
    <property type="entry name" value="Quinoprotein_ADH-like_sf"/>
</dbReference>
<dbReference type="AlphaFoldDB" id="A0AA89B2Q0"/>
<dbReference type="EMBL" id="JAVXUP010000686">
    <property type="protein sequence ID" value="KAK3022892.1"/>
    <property type="molecule type" value="Genomic_DNA"/>
</dbReference>
<dbReference type="PANTHER" id="PTHR32303">
    <property type="entry name" value="QUINOPROTEIN ALCOHOL DEHYDROGENASE (CYTOCHROME C)"/>
    <property type="match status" value="1"/>
</dbReference>
<organism evidence="1 2">
    <name type="scientific">Escallonia herrerae</name>
    <dbReference type="NCBI Taxonomy" id="1293975"/>
    <lineage>
        <taxon>Eukaryota</taxon>
        <taxon>Viridiplantae</taxon>
        <taxon>Streptophyta</taxon>
        <taxon>Embryophyta</taxon>
        <taxon>Tracheophyta</taxon>
        <taxon>Spermatophyta</taxon>
        <taxon>Magnoliopsida</taxon>
        <taxon>eudicotyledons</taxon>
        <taxon>Gunneridae</taxon>
        <taxon>Pentapetalae</taxon>
        <taxon>asterids</taxon>
        <taxon>campanulids</taxon>
        <taxon>Escalloniales</taxon>
        <taxon>Escalloniaceae</taxon>
        <taxon>Escallonia</taxon>
    </lineage>
</organism>
<accession>A0AA89B2Q0</accession>
<dbReference type="Proteomes" id="UP001188597">
    <property type="component" value="Unassembled WGS sequence"/>
</dbReference>
<gene>
    <name evidence="1" type="ORF">RJ639_046436</name>
</gene>
<evidence type="ECO:0000313" key="2">
    <source>
        <dbReference type="Proteomes" id="UP001188597"/>
    </source>
</evidence>
<comment type="caution">
    <text evidence="1">The sequence shown here is derived from an EMBL/GenBank/DDBJ whole genome shotgun (WGS) entry which is preliminary data.</text>
</comment>
<proteinExistence type="predicted"/>
<evidence type="ECO:0000313" key="1">
    <source>
        <dbReference type="EMBL" id="KAK3022892.1"/>
    </source>
</evidence>
<dbReference type="SUPFAM" id="SSF50998">
    <property type="entry name" value="Quinoprotein alcohol dehydrogenase-like"/>
    <property type="match status" value="1"/>
</dbReference>
<dbReference type="PANTHER" id="PTHR32303:SF18">
    <property type="entry name" value="POLYVINYLALCOHOL DEHYDROGENASE-LIKE"/>
    <property type="match status" value="1"/>
</dbReference>
<feature type="non-terminal residue" evidence="1">
    <location>
        <position position="295"/>
    </location>
</feature>